<sequence length="579" mass="67063">MDQNIDSSGLDQIQTPQYPVIHQPSQEIKNPKILLQAWEKFFAIQHAQPENSNKLFQKLLEDLQIINKELAEYINSSSWDHPAFFNDNEEHYVQYKEYLENPSNEIAVSNSNQEKEKSPQDSDIRHLIREEYCIKVCRKQKQNMENTMLELIEVCRQKEFYCMHNNVDDLIKSALNSKLLSINLKSQHLDKKKQEVKNIVEQSTKCGICIVKSLQNFRVNKSSTSLNKTSQISPLHAITPILPTEEPEYSLSMGYEHLSTISEMESDEVIESSAKNLLPIPSEYEVTSDDENECDVPVKDESSLIFTTFSNPIFDCNDDFTSSDDESISDEDVPIEDFKVYSNPLFDDEIDMHCFNTEYEFVESLSSRDALIDSSMKFDFLEEFSSAFMPTSVADGERIRREYEEYISFMEKLFTINSVPRPLENFQSNTIIETLPTSPIPFEDNDSQREEIDIFTGADELLPLSIESDDYDSEGDIHFLEELLVNNSIYLPQNESFYFDHHDNPLFPRPSLEPPDVEFDFEPNSGEVITAVMNNIDELNEDECFDPGKEINVFANVEDDDYFLFIFVIRIFYHISSIL</sequence>
<accession>A0A699IT60</accession>
<comment type="caution">
    <text evidence="1">The sequence shown here is derived from an EMBL/GenBank/DDBJ whole genome shotgun (WGS) entry which is preliminary data.</text>
</comment>
<gene>
    <name evidence="1" type="ORF">Tci_546461</name>
</gene>
<dbReference type="EMBL" id="BKCJ010317877">
    <property type="protein sequence ID" value="GEZ74488.1"/>
    <property type="molecule type" value="Genomic_DNA"/>
</dbReference>
<reference evidence="1" key="1">
    <citation type="journal article" date="2019" name="Sci. Rep.">
        <title>Draft genome of Tanacetum cinerariifolium, the natural source of mosquito coil.</title>
        <authorList>
            <person name="Yamashiro T."/>
            <person name="Shiraishi A."/>
            <person name="Satake H."/>
            <person name="Nakayama K."/>
        </authorList>
    </citation>
    <scope>NUCLEOTIDE SEQUENCE</scope>
</reference>
<proteinExistence type="predicted"/>
<dbReference type="AlphaFoldDB" id="A0A699IT60"/>
<feature type="non-terminal residue" evidence="1">
    <location>
        <position position="579"/>
    </location>
</feature>
<protein>
    <submittedName>
        <fullName evidence="1">Uncharacterized protein</fullName>
    </submittedName>
</protein>
<name>A0A699IT60_TANCI</name>
<evidence type="ECO:0000313" key="1">
    <source>
        <dbReference type="EMBL" id="GEZ74488.1"/>
    </source>
</evidence>
<organism evidence="1">
    <name type="scientific">Tanacetum cinerariifolium</name>
    <name type="common">Dalmatian daisy</name>
    <name type="synonym">Chrysanthemum cinerariifolium</name>
    <dbReference type="NCBI Taxonomy" id="118510"/>
    <lineage>
        <taxon>Eukaryota</taxon>
        <taxon>Viridiplantae</taxon>
        <taxon>Streptophyta</taxon>
        <taxon>Embryophyta</taxon>
        <taxon>Tracheophyta</taxon>
        <taxon>Spermatophyta</taxon>
        <taxon>Magnoliopsida</taxon>
        <taxon>eudicotyledons</taxon>
        <taxon>Gunneridae</taxon>
        <taxon>Pentapetalae</taxon>
        <taxon>asterids</taxon>
        <taxon>campanulids</taxon>
        <taxon>Asterales</taxon>
        <taxon>Asteraceae</taxon>
        <taxon>Asteroideae</taxon>
        <taxon>Anthemideae</taxon>
        <taxon>Anthemidinae</taxon>
        <taxon>Tanacetum</taxon>
    </lineage>
</organism>